<dbReference type="AlphaFoldDB" id="A0A0S2FGY0"/>
<dbReference type="GO" id="GO:0019303">
    <property type="term" value="P:D-ribose catabolic process"/>
    <property type="evidence" value="ECO:0007669"/>
    <property type="project" value="UniProtKB-UniRule"/>
</dbReference>
<evidence type="ECO:0000256" key="1">
    <source>
        <dbReference type="ARBA" id="ARBA00022679"/>
    </source>
</evidence>
<dbReference type="GO" id="GO:0005524">
    <property type="term" value="F:ATP binding"/>
    <property type="evidence" value="ECO:0007669"/>
    <property type="project" value="UniProtKB-UniRule"/>
</dbReference>
<feature type="binding site" evidence="9">
    <location>
        <begin position="214"/>
        <end position="219"/>
    </location>
    <ligand>
        <name>ATP</name>
        <dbReference type="ChEBI" id="CHEBI:30616"/>
    </ligand>
</feature>
<evidence type="ECO:0000259" key="10">
    <source>
        <dbReference type="Pfam" id="PF00294"/>
    </source>
</evidence>
<dbReference type="SUPFAM" id="SSF53613">
    <property type="entry name" value="Ribokinase-like"/>
    <property type="match status" value="1"/>
</dbReference>
<dbReference type="InterPro" id="IPR011877">
    <property type="entry name" value="Ribokinase"/>
</dbReference>
<dbReference type="CDD" id="cd01174">
    <property type="entry name" value="ribokinase"/>
    <property type="match status" value="1"/>
</dbReference>
<dbReference type="InterPro" id="IPR029056">
    <property type="entry name" value="Ribokinase-like"/>
</dbReference>
<comment type="subcellular location">
    <subcellularLocation>
        <location evidence="9">Cytoplasm</location>
    </subcellularLocation>
</comment>
<dbReference type="Pfam" id="PF00294">
    <property type="entry name" value="PfkB"/>
    <property type="match status" value="1"/>
</dbReference>
<dbReference type="EC" id="2.7.1.15" evidence="9"/>
<keyword evidence="4 9" id="KW-0418">Kinase</keyword>
<feature type="binding site" evidence="9">
    <location>
        <position position="240"/>
    </location>
    <ligand>
        <name>K(+)</name>
        <dbReference type="ChEBI" id="CHEBI:29103"/>
    </ligand>
</feature>
<comment type="similarity">
    <text evidence="9">Belongs to the carbohydrate kinase PfkB family. Ribokinase subfamily.</text>
</comment>
<feature type="binding site" evidence="9">
    <location>
        <begin position="16"/>
        <end position="18"/>
    </location>
    <ligand>
        <name>substrate</name>
    </ligand>
</feature>
<dbReference type="PANTHER" id="PTHR10584:SF166">
    <property type="entry name" value="RIBOKINASE"/>
    <property type="match status" value="1"/>
</dbReference>
<dbReference type="Proteomes" id="UP000060787">
    <property type="component" value="Chromosome"/>
</dbReference>
<accession>A0A0S2FGY0</accession>
<comment type="catalytic activity">
    <reaction evidence="9">
        <text>D-ribose + ATP = D-ribose 5-phosphate + ADP + H(+)</text>
        <dbReference type="Rhea" id="RHEA:13697"/>
        <dbReference type="ChEBI" id="CHEBI:15378"/>
        <dbReference type="ChEBI" id="CHEBI:30616"/>
        <dbReference type="ChEBI" id="CHEBI:47013"/>
        <dbReference type="ChEBI" id="CHEBI:78346"/>
        <dbReference type="ChEBI" id="CHEBI:456216"/>
        <dbReference type="EC" id="2.7.1.15"/>
    </reaction>
</comment>
<dbReference type="KEGG" id="lab:LA76x_4691"/>
<feature type="domain" description="Carbohydrate kinase PfkB" evidence="10">
    <location>
        <begin position="9"/>
        <end position="287"/>
    </location>
</feature>
<keyword evidence="6 9" id="KW-0460">Magnesium</keyword>
<feature type="binding site" evidence="9">
    <location>
        <position position="242"/>
    </location>
    <ligand>
        <name>K(+)</name>
        <dbReference type="ChEBI" id="CHEBI:29103"/>
    </ligand>
</feature>
<dbReference type="UniPathway" id="UPA00916">
    <property type="reaction ID" value="UER00889"/>
</dbReference>
<keyword evidence="1 9" id="KW-0808">Transferase</keyword>
<feature type="binding site" evidence="9">
    <location>
        <position position="246"/>
    </location>
    <ligand>
        <name>substrate</name>
    </ligand>
</feature>
<evidence type="ECO:0000313" key="11">
    <source>
        <dbReference type="EMBL" id="ALN82794.1"/>
    </source>
</evidence>
<dbReference type="STRING" id="84531.LA76x_4691"/>
<evidence type="ECO:0000256" key="4">
    <source>
        <dbReference type="ARBA" id="ARBA00022777"/>
    </source>
</evidence>
<dbReference type="InterPro" id="IPR011611">
    <property type="entry name" value="PfkB_dom"/>
</dbReference>
<name>A0A0S2FGY0_LYSAN</name>
<keyword evidence="2 9" id="KW-0479">Metal-binding</keyword>
<sequence length="313" mass="31533">MSPASSCCVLVAGSANLDFVVRASHVPAPGETVLGRELALFPGGKGANQAVACARAGGAPTRMLLALGDDAHAVPIERSLREAGVEPHIVRVADRATGTAFVCVSDDAENAITVAPGANDALRGEDLPDLSGVGHLLLQLESPLAAVEAWAQRARAAGVRVVLNAAPARPLPSSLLDAIDLLIVNEGELAVLSGIDGDLDAALACIPTRGVVVTLGAHGCRARLDGEHLHQPAFAVSAVDTTGAGDTFCGTLVAALARGLSFAAALRRACAASALACTRAGAQASVPSHDEVERWLGEAAPAPAAVTSFPLQA</sequence>
<evidence type="ECO:0000256" key="2">
    <source>
        <dbReference type="ARBA" id="ARBA00022723"/>
    </source>
</evidence>
<dbReference type="EMBL" id="CP011129">
    <property type="protein sequence ID" value="ALN82794.1"/>
    <property type="molecule type" value="Genomic_DNA"/>
</dbReference>
<dbReference type="RefSeq" id="WP_057919416.1">
    <property type="nucleotide sequence ID" value="NZ_CP011129.1"/>
</dbReference>
<dbReference type="HAMAP" id="MF_01987">
    <property type="entry name" value="Ribokinase"/>
    <property type="match status" value="1"/>
</dbReference>
<feature type="binding site" evidence="9">
    <location>
        <position position="276"/>
    </location>
    <ligand>
        <name>K(+)</name>
        <dbReference type="ChEBI" id="CHEBI:29103"/>
    </ligand>
</feature>
<comment type="subunit">
    <text evidence="9">Homodimer.</text>
</comment>
<comment type="function">
    <text evidence="9">Catalyzes the phosphorylation of ribose at O-5 in a reaction requiring ATP and magnesium. The resulting D-ribose-5-phosphate can then be used either for sythesis of nucleotides, histidine, and tryptophan, or as a component of the pentose phosphate pathway.</text>
</comment>
<keyword evidence="8 9" id="KW-0119">Carbohydrate metabolism</keyword>
<feature type="binding site" evidence="9">
    <location>
        <begin position="245"/>
        <end position="246"/>
    </location>
    <ligand>
        <name>ATP</name>
        <dbReference type="ChEBI" id="CHEBI:30616"/>
    </ligand>
</feature>
<feature type="binding site" evidence="9">
    <location>
        <position position="185"/>
    </location>
    <ligand>
        <name>ATP</name>
        <dbReference type="ChEBI" id="CHEBI:30616"/>
    </ligand>
</feature>
<gene>
    <name evidence="9" type="primary">rbsK</name>
    <name evidence="11" type="ORF">LA76x_4691</name>
</gene>
<dbReference type="PANTHER" id="PTHR10584">
    <property type="entry name" value="SUGAR KINASE"/>
    <property type="match status" value="1"/>
</dbReference>
<feature type="binding site" evidence="9">
    <location>
        <position position="285"/>
    </location>
    <ligand>
        <name>K(+)</name>
        <dbReference type="ChEBI" id="CHEBI:29103"/>
    </ligand>
</feature>
<dbReference type="eggNOG" id="COG0524">
    <property type="taxonomic scope" value="Bacteria"/>
</dbReference>
<keyword evidence="3 9" id="KW-0547">Nucleotide-binding</keyword>
<dbReference type="PRINTS" id="PR00990">
    <property type="entry name" value="RIBOKINASE"/>
</dbReference>
<feature type="binding site" evidence="9">
    <location>
        <position position="281"/>
    </location>
    <ligand>
        <name>K(+)</name>
        <dbReference type="ChEBI" id="CHEBI:29103"/>
    </ligand>
</feature>
<dbReference type="PATRIC" id="fig|84531.8.peg.4683"/>
<dbReference type="GO" id="GO:0046872">
    <property type="term" value="F:metal ion binding"/>
    <property type="evidence" value="ECO:0007669"/>
    <property type="project" value="UniProtKB-KW"/>
</dbReference>
<keyword evidence="7 9" id="KW-0630">Potassium</keyword>
<evidence type="ECO:0000256" key="6">
    <source>
        <dbReference type="ARBA" id="ARBA00022842"/>
    </source>
</evidence>
<dbReference type="GO" id="GO:0005829">
    <property type="term" value="C:cytosol"/>
    <property type="evidence" value="ECO:0007669"/>
    <property type="project" value="TreeGrafter"/>
</dbReference>
<keyword evidence="12" id="KW-1185">Reference proteome</keyword>
<keyword evidence="9" id="KW-0963">Cytoplasm</keyword>
<reference evidence="11 12" key="1">
    <citation type="journal article" date="2015" name="BMC Genomics">
        <title>Comparative genomics and metabolic profiling of the genus Lysobacter.</title>
        <authorList>
            <person name="de Bruijn I."/>
            <person name="Cheng X."/>
            <person name="de Jager V."/>
            <person name="Exposito R.G."/>
            <person name="Watrous J."/>
            <person name="Patel N."/>
            <person name="Postma J."/>
            <person name="Dorrestein P.C."/>
            <person name="Kobayashi D."/>
            <person name="Raaijmakers J.M."/>
        </authorList>
    </citation>
    <scope>NUCLEOTIDE SEQUENCE [LARGE SCALE GENOMIC DNA]</scope>
    <source>
        <strain evidence="11 12">76</strain>
    </source>
</reference>
<proteinExistence type="inferred from homology"/>
<evidence type="ECO:0000256" key="8">
    <source>
        <dbReference type="ARBA" id="ARBA00023277"/>
    </source>
</evidence>
<evidence type="ECO:0000313" key="12">
    <source>
        <dbReference type="Proteomes" id="UP000060787"/>
    </source>
</evidence>
<comment type="activity regulation">
    <text evidence="9">Activated by a monovalent cation that binds near, but not in, the active site. The most likely occupant of the site in vivo is potassium. Ion binding induces a conformational change that may alter substrate affinity.</text>
</comment>
<keyword evidence="5 9" id="KW-0067">ATP-binding</keyword>
<feature type="binding site" evidence="9">
    <location>
        <begin position="44"/>
        <end position="48"/>
    </location>
    <ligand>
        <name>substrate</name>
    </ligand>
</feature>
<comment type="cofactor">
    <cofactor evidence="9">
        <name>Mg(2+)</name>
        <dbReference type="ChEBI" id="CHEBI:18420"/>
    </cofactor>
    <text evidence="9">Requires a divalent cation, most likely magnesium in vivo, as an electrophilic catalyst to aid phosphoryl group transfer. It is the chelate of the metal and the nucleotide that is the actual substrate.</text>
</comment>
<evidence type="ECO:0000256" key="7">
    <source>
        <dbReference type="ARBA" id="ARBA00022958"/>
    </source>
</evidence>
<dbReference type="InterPro" id="IPR002139">
    <property type="entry name" value="Ribo/fructo_kinase"/>
</dbReference>
<evidence type="ECO:0000256" key="5">
    <source>
        <dbReference type="ARBA" id="ARBA00022840"/>
    </source>
</evidence>
<evidence type="ECO:0000256" key="9">
    <source>
        <dbReference type="HAMAP-Rule" id="MF_01987"/>
    </source>
</evidence>
<protein>
    <recommendedName>
        <fullName evidence="9">Ribokinase</fullName>
        <shortName evidence="9">RK</shortName>
        <ecNumber evidence="9">2.7.1.15</ecNumber>
    </recommendedName>
</protein>
<feature type="binding site" evidence="9">
    <location>
        <position position="141"/>
    </location>
    <ligand>
        <name>substrate</name>
    </ligand>
</feature>
<dbReference type="GO" id="GO:0004747">
    <property type="term" value="F:ribokinase activity"/>
    <property type="evidence" value="ECO:0007669"/>
    <property type="project" value="UniProtKB-UniRule"/>
</dbReference>
<evidence type="ECO:0000256" key="3">
    <source>
        <dbReference type="ARBA" id="ARBA00022741"/>
    </source>
</evidence>
<feature type="active site" description="Proton acceptor" evidence="9">
    <location>
        <position position="246"/>
    </location>
</feature>
<comment type="caution">
    <text evidence="9">Lacks conserved residue(s) required for the propagation of feature annotation.</text>
</comment>
<feature type="binding site" evidence="9">
    <location>
        <position position="279"/>
    </location>
    <ligand>
        <name>K(+)</name>
        <dbReference type="ChEBI" id="CHEBI:29103"/>
    </ligand>
</feature>
<dbReference type="Gene3D" id="3.40.1190.20">
    <property type="match status" value="1"/>
</dbReference>
<organism evidence="11 12">
    <name type="scientific">Lysobacter antibioticus</name>
    <dbReference type="NCBI Taxonomy" id="84531"/>
    <lineage>
        <taxon>Bacteria</taxon>
        <taxon>Pseudomonadati</taxon>
        <taxon>Pseudomonadota</taxon>
        <taxon>Gammaproteobacteria</taxon>
        <taxon>Lysobacterales</taxon>
        <taxon>Lysobacteraceae</taxon>
        <taxon>Lysobacter</taxon>
    </lineage>
</organism>
<comment type="pathway">
    <text evidence="9">Carbohydrate metabolism; D-ribose degradation; D-ribose 5-phosphate from beta-D-ribopyranose: step 2/2.</text>
</comment>